<feature type="domain" description="Opacity-associated protein A LysM-like" evidence="10">
    <location>
        <begin position="85"/>
        <end position="166"/>
    </location>
</feature>
<dbReference type="Pfam" id="PF04225">
    <property type="entry name" value="LysM_OapA"/>
    <property type="match status" value="1"/>
</dbReference>
<evidence type="ECO:0000259" key="9">
    <source>
        <dbReference type="Pfam" id="PF01551"/>
    </source>
</evidence>
<dbReference type="InterPro" id="IPR050570">
    <property type="entry name" value="Cell_wall_metabolism_enzyme"/>
</dbReference>
<reference evidence="12 13" key="1">
    <citation type="submission" date="2016-10" db="EMBL/GenBank/DDBJ databases">
        <authorList>
            <person name="de Groot N.N."/>
        </authorList>
    </citation>
    <scope>NUCLEOTIDE SEQUENCE [LARGE SCALE GENOMIC DNA]</scope>
    <source>
        <strain evidence="12 13">DSM 25927</strain>
    </source>
</reference>
<keyword evidence="7" id="KW-0482">Metalloprotease</keyword>
<gene>
    <name evidence="12" type="ORF">SAMN04488038_1058</name>
</gene>
<dbReference type="FunFam" id="2.70.70.10:FF:000002">
    <property type="entry name" value="Murein DD-endopeptidase MepM"/>
    <property type="match status" value="1"/>
</dbReference>
<dbReference type="Gene3D" id="2.70.70.10">
    <property type="entry name" value="Glucose Permease (Domain IIA)"/>
    <property type="match status" value="1"/>
</dbReference>
<dbReference type="EMBL" id="FOFS01000005">
    <property type="protein sequence ID" value="SEQ24089.1"/>
    <property type="molecule type" value="Genomic_DNA"/>
</dbReference>
<evidence type="ECO:0000256" key="8">
    <source>
        <dbReference type="SAM" id="MobiDB-lite"/>
    </source>
</evidence>
<dbReference type="InterPro" id="IPR011055">
    <property type="entry name" value="Dup_hybrid_motif"/>
</dbReference>
<evidence type="ECO:0000256" key="1">
    <source>
        <dbReference type="ARBA" id="ARBA00001947"/>
    </source>
</evidence>
<protein>
    <submittedName>
        <fullName evidence="12">Murein DD-endopeptidase MepM and murein hydrolase activator NlpD, contain LysM domain</fullName>
    </submittedName>
</protein>
<dbReference type="GO" id="GO:0042834">
    <property type="term" value="F:peptidoglycan binding"/>
    <property type="evidence" value="ECO:0007669"/>
    <property type="project" value="InterPro"/>
</dbReference>
<proteinExistence type="predicted"/>
<dbReference type="PANTHER" id="PTHR21666">
    <property type="entry name" value="PEPTIDASE-RELATED"/>
    <property type="match status" value="1"/>
</dbReference>
<dbReference type="SUPFAM" id="SSF51261">
    <property type="entry name" value="Duplicated hybrid motif"/>
    <property type="match status" value="1"/>
</dbReference>
<dbReference type="CDD" id="cd12797">
    <property type="entry name" value="M23_peptidase"/>
    <property type="match status" value="1"/>
</dbReference>
<feature type="domain" description="Csd3-like second N-terminal" evidence="11">
    <location>
        <begin position="177"/>
        <end position="298"/>
    </location>
</feature>
<feature type="compositionally biased region" description="Pro residues" evidence="8">
    <location>
        <begin position="460"/>
        <end position="470"/>
    </location>
</feature>
<dbReference type="InterPro" id="IPR016047">
    <property type="entry name" value="M23ase_b-sheet_dom"/>
</dbReference>
<feature type="region of interest" description="Disordered" evidence="8">
    <location>
        <begin position="445"/>
        <end position="470"/>
    </location>
</feature>
<keyword evidence="6" id="KW-0862">Zinc</keyword>
<keyword evidence="3" id="KW-0645">Protease</keyword>
<evidence type="ECO:0000313" key="13">
    <source>
        <dbReference type="Proteomes" id="UP000199233"/>
    </source>
</evidence>
<dbReference type="GO" id="GO:0046872">
    <property type="term" value="F:metal ion binding"/>
    <property type="evidence" value="ECO:0007669"/>
    <property type="project" value="UniProtKB-KW"/>
</dbReference>
<evidence type="ECO:0000256" key="7">
    <source>
        <dbReference type="ARBA" id="ARBA00023049"/>
    </source>
</evidence>
<dbReference type="InterPro" id="IPR007340">
    <property type="entry name" value="LysM_Opacity-associatedA"/>
</dbReference>
<accession>A0A1H9EEL7</accession>
<dbReference type="GO" id="GO:0030313">
    <property type="term" value="C:cell envelope"/>
    <property type="evidence" value="ECO:0007669"/>
    <property type="project" value="UniProtKB-SubCell"/>
</dbReference>
<dbReference type="GO" id="GO:0004222">
    <property type="term" value="F:metalloendopeptidase activity"/>
    <property type="evidence" value="ECO:0007669"/>
    <property type="project" value="TreeGrafter"/>
</dbReference>
<dbReference type="AlphaFoldDB" id="A0A1H9EEL7"/>
<dbReference type="InterPro" id="IPR045834">
    <property type="entry name" value="Csd3_N2"/>
</dbReference>
<dbReference type="RefSeq" id="WP_093283897.1">
    <property type="nucleotide sequence ID" value="NZ_FOFS01000005.1"/>
</dbReference>
<evidence type="ECO:0000256" key="5">
    <source>
        <dbReference type="ARBA" id="ARBA00022801"/>
    </source>
</evidence>
<evidence type="ECO:0000259" key="10">
    <source>
        <dbReference type="Pfam" id="PF04225"/>
    </source>
</evidence>
<dbReference type="PANTHER" id="PTHR21666:SF288">
    <property type="entry name" value="CELL DIVISION PROTEIN YTFB"/>
    <property type="match status" value="1"/>
</dbReference>
<organism evidence="12 13">
    <name type="scientific">Solimonas aquatica</name>
    <dbReference type="NCBI Taxonomy" id="489703"/>
    <lineage>
        <taxon>Bacteria</taxon>
        <taxon>Pseudomonadati</taxon>
        <taxon>Pseudomonadota</taxon>
        <taxon>Gammaproteobacteria</taxon>
        <taxon>Nevskiales</taxon>
        <taxon>Nevskiaceae</taxon>
        <taxon>Solimonas</taxon>
    </lineage>
</organism>
<keyword evidence="4" id="KW-0479">Metal-binding</keyword>
<feature type="domain" description="M23ase beta-sheet core" evidence="9">
    <location>
        <begin position="311"/>
        <end position="407"/>
    </location>
</feature>
<dbReference type="Pfam" id="PF19425">
    <property type="entry name" value="Csd3_N2"/>
    <property type="match status" value="1"/>
</dbReference>
<evidence type="ECO:0000313" key="12">
    <source>
        <dbReference type="EMBL" id="SEQ24089.1"/>
    </source>
</evidence>
<dbReference type="GO" id="GO:0006508">
    <property type="term" value="P:proteolysis"/>
    <property type="evidence" value="ECO:0007669"/>
    <property type="project" value="UniProtKB-KW"/>
</dbReference>
<evidence type="ECO:0000256" key="4">
    <source>
        <dbReference type="ARBA" id="ARBA00022723"/>
    </source>
</evidence>
<dbReference type="Proteomes" id="UP000199233">
    <property type="component" value="Unassembled WGS sequence"/>
</dbReference>
<dbReference type="OrthoDB" id="9805070at2"/>
<evidence type="ECO:0000256" key="3">
    <source>
        <dbReference type="ARBA" id="ARBA00022670"/>
    </source>
</evidence>
<name>A0A1H9EEL7_9GAMM</name>
<evidence type="ECO:0000256" key="6">
    <source>
        <dbReference type="ARBA" id="ARBA00022833"/>
    </source>
</evidence>
<dbReference type="Pfam" id="PF01551">
    <property type="entry name" value="Peptidase_M23"/>
    <property type="match status" value="1"/>
</dbReference>
<dbReference type="STRING" id="489703.SAMN04488038_1058"/>
<sequence length="470" mass="50340">MKLDYSPAELAPRRSARRSVILASACVAVLSIVAVHESIATRSSTLQEAAGTEVAAAFNSGTEQAFDRALQSAASDTLAAPSASEWTTVVVRKGQTLSDIFDKEDLGSSDALAIVALGGDARKLQSLRTGDKLSYRKTDDDSLDELHYEFDESHTLQVRRTDNGFEALTIEAEIEHRQAATSGVITSSLFAAAQKAGLSNRLVMELADIFGYDIDFALDLRDGDHFSVVYEQLYKNGQMLRDGDIAAAEFVTQGRTYRAMRYVDGNGNATYYTPDGDSLRKAFIRTPVDFARISSGFSLGRLHPILNVIRAHKGVDYAAATGTPVHATADGKVEFAGVKNGYGNVIMLQHGSQYETVYGHLSRFRPGLRSGASVRQGQIIGYVGMTGLATAPHLHYEFRVNGMHKNPMTVGLPRANPLPRSVVAQWRSSNAQVLAQLESTSAQARVASAGGSSATTAAPGNPPPPALGSN</sequence>
<evidence type="ECO:0000259" key="11">
    <source>
        <dbReference type="Pfam" id="PF19425"/>
    </source>
</evidence>
<keyword evidence="13" id="KW-1185">Reference proteome</keyword>
<dbReference type="Gene3D" id="3.10.450.350">
    <property type="match status" value="2"/>
</dbReference>
<comment type="cofactor">
    <cofactor evidence="1">
        <name>Zn(2+)</name>
        <dbReference type="ChEBI" id="CHEBI:29105"/>
    </cofactor>
</comment>
<comment type="subcellular location">
    <subcellularLocation>
        <location evidence="2">Cell envelope</location>
    </subcellularLocation>
</comment>
<feature type="compositionally biased region" description="Low complexity" evidence="8">
    <location>
        <begin position="445"/>
        <end position="459"/>
    </location>
</feature>
<keyword evidence="5 12" id="KW-0378">Hydrolase</keyword>
<evidence type="ECO:0000256" key="2">
    <source>
        <dbReference type="ARBA" id="ARBA00004196"/>
    </source>
</evidence>